<evidence type="ECO:0000256" key="3">
    <source>
        <dbReference type="SAM" id="MobiDB-lite"/>
    </source>
</evidence>
<dbReference type="Gene3D" id="3.20.20.80">
    <property type="entry name" value="Glycosidases"/>
    <property type="match status" value="1"/>
</dbReference>
<organism evidence="5 6">
    <name type="scientific">Clostridium rhizosphaerae</name>
    <dbReference type="NCBI Taxonomy" id="2803861"/>
    <lineage>
        <taxon>Bacteria</taxon>
        <taxon>Bacillati</taxon>
        <taxon>Bacillota</taxon>
        <taxon>Clostridia</taxon>
        <taxon>Eubacteriales</taxon>
        <taxon>Clostridiaceae</taxon>
        <taxon>Clostridium</taxon>
    </lineage>
</organism>
<comment type="similarity">
    <text evidence="1">Belongs to the glycosyl hydrolase 31 family.</text>
</comment>
<keyword evidence="2" id="KW-0378">Hydrolase</keyword>
<dbReference type="InterPro" id="IPR013780">
    <property type="entry name" value="Glyco_hydro_b"/>
</dbReference>
<evidence type="ECO:0000313" key="5">
    <source>
        <dbReference type="EMBL" id="MBL4935881.1"/>
    </source>
</evidence>
<dbReference type="Gene3D" id="2.60.40.680">
    <property type="match status" value="1"/>
</dbReference>
<dbReference type="InterPro" id="IPR033403">
    <property type="entry name" value="DUF5110"/>
</dbReference>
<gene>
    <name evidence="5" type="ORF">JK636_08920</name>
</gene>
<protein>
    <submittedName>
        <fullName evidence="5">Discoidin domain-containing protein</fullName>
    </submittedName>
</protein>
<evidence type="ECO:0000313" key="6">
    <source>
        <dbReference type="Proteomes" id="UP000632377"/>
    </source>
</evidence>
<dbReference type="EMBL" id="JAESWC010000002">
    <property type="protein sequence ID" value="MBL4935881.1"/>
    <property type="molecule type" value="Genomic_DNA"/>
</dbReference>
<dbReference type="InterPro" id="IPR013783">
    <property type="entry name" value="Ig-like_fold"/>
</dbReference>
<dbReference type="Pfam" id="PF00754">
    <property type="entry name" value="F5_F8_type_C"/>
    <property type="match status" value="2"/>
</dbReference>
<dbReference type="SUPFAM" id="SSF49265">
    <property type="entry name" value="Fibronectin type III"/>
    <property type="match status" value="1"/>
</dbReference>
<feature type="domain" description="F5/8 type C" evidence="4">
    <location>
        <begin position="840"/>
        <end position="989"/>
    </location>
</feature>
<dbReference type="InterPro" id="IPR017853">
    <property type="entry name" value="GH"/>
</dbReference>
<dbReference type="SUPFAM" id="SSF51011">
    <property type="entry name" value="Glycosyl hydrolase domain"/>
    <property type="match status" value="1"/>
</dbReference>
<dbReference type="CDD" id="cd14752">
    <property type="entry name" value="GH31_N"/>
    <property type="match status" value="1"/>
</dbReference>
<dbReference type="SUPFAM" id="SSF63446">
    <property type="entry name" value="Type I dockerin domain"/>
    <property type="match status" value="1"/>
</dbReference>
<dbReference type="Gene3D" id="2.60.40.1760">
    <property type="entry name" value="glycosyl hydrolase (family 31)"/>
    <property type="match status" value="1"/>
</dbReference>
<dbReference type="InterPro" id="IPR025887">
    <property type="entry name" value="Glyco_hydro_31_N_dom"/>
</dbReference>
<dbReference type="InterPro" id="IPR008965">
    <property type="entry name" value="CBM2/CBM3_carb-bd_dom_sf"/>
</dbReference>
<dbReference type="Pfam" id="PF00963">
    <property type="entry name" value="Cohesin"/>
    <property type="match status" value="1"/>
</dbReference>
<dbReference type="Gene3D" id="1.10.1330.10">
    <property type="entry name" value="Dockerin domain"/>
    <property type="match status" value="1"/>
</dbReference>
<dbReference type="RefSeq" id="WP_202748470.1">
    <property type="nucleotide sequence ID" value="NZ_JAESWC010000002.1"/>
</dbReference>
<dbReference type="InterPro" id="IPR000421">
    <property type="entry name" value="FA58C"/>
</dbReference>
<dbReference type="SUPFAM" id="SSF51445">
    <property type="entry name" value="(Trans)glycosidases"/>
    <property type="match status" value="1"/>
</dbReference>
<sequence>MLNNELQEEFFTMTKIDWIENKNNITHIKSGSCEIKINFYKEDIVRIWMEPKGKFQDPTEGKILALNNFKAPEIVFDDEGNYYKIQSKKCVIRVYKNPLKFAMYDFRDVSSIWEEEVSLQYSEKSTKQTLKTKEDEYFYGGGVQNGYFSHKNKTICIENLITHWNDGAVSNPVPFYMSTAGYGAFRNTFKKGVYEFKQTAVTCHDENRFDCFYFYGPSLKQILNGYTQITGRPAFIPRWGLGLGDADCYNTSNTTYSGTHNKPNKVTTIDVLQVAQKYRDMDMPGAWILPNDGYGCGYNDLDIVVKECYEKYGFRVGLWTENGVEKIQHEVGKLGSRLCKLDVAWVGSGYDFALNASKTAFEGIENSTTVKNSDGTYSERGYIWSVCGWAGTQRYSTVWTGDQSGNWEYIRFHIPTYIGSGLSGIPYIGSDVDGIFGGSAKTQVRDLQWKVFTPIMINMSGWADKDKQPWVWGEPYTSINRKYLKLRQRLTPYLYTYAEEAYETGMPMVRGMVLEFPKDNFAKTKNTQYQFMCGKWILVAPVYEDKESRNEIYLPEGKWIDYWTGKQYDGGKVINNYEAALDTLPLLIRAGAIIPMYPEALYDGQVQTDENNPLTIEVYPSGITSFELYEDDGHTTLYKQGKFSKTTIISKEGNGEFTINVGSAIGNYYGMPFARKYEFKIHSAVEPNNVKFICGEGSGSFNKADSMEEWKNTKCCCWYFNKEEKVGVLYVKTKAIPLHSEFKLCVDKFCSEIYKEMPKDIEVPNVPSGFKITEIQDTELRIQWNKADGANYYEIKADGIIYSNLYDIFIHNELDFLSEHRYQIRAVNASGYSKWSEEISGTTLEDKMKGAIPFEELTAYSSSALGEKYYPEKAVDGENSTEWISNYKYEKLPQSITIDMAKIYEVEKIVYTPRQENSKAVITKYNFYTSEDGKRFEKVVSEGTWLDDGKDKTIEIKPTKLKSVKLEALECSTPEFEGASAIQISIFKAHEAKGEVAADFTGDGKVDMADLNFALQYYGSKEGDNDWPYVSKADINKDGVIGIYDVAYTSNLIEPRSIYINENKASGTLKLKYEKLEVNANQEFTVDITGECITDLYAFESVIKLDKNIYELVSFEAAEISKMMISACKEKEDKILVAYTNLGDIEGINGNGVLAKIKLRAKVSAKVDINMESGIIIGSNFDVVSMQDSIISDSNKEGFEFQIPKAKLAAEASSEQAEEGDGSAGSILDKNPDTHWHTPWNKSALLPQSITVDLGKEYTVSKVKCKLRGIGAYGVITSYTIFSIDEKNNEAKISEGKWIDDGKIKCVIFENPISARKIKIQANEGNGGFATMVDLNIYAVI</sequence>
<dbReference type="Pfam" id="PF17137">
    <property type="entry name" value="DUF5110"/>
    <property type="match status" value="1"/>
</dbReference>
<dbReference type="PROSITE" id="PS50022">
    <property type="entry name" value="FA58C_3"/>
    <property type="match status" value="2"/>
</dbReference>
<dbReference type="CDD" id="cd06596">
    <property type="entry name" value="GH31_CPE1046"/>
    <property type="match status" value="1"/>
</dbReference>
<dbReference type="InterPro" id="IPR036116">
    <property type="entry name" value="FN3_sf"/>
</dbReference>
<dbReference type="CDD" id="cd00063">
    <property type="entry name" value="FN3"/>
    <property type="match status" value="1"/>
</dbReference>
<keyword evidence="6" id="KW-1185">Reference proteome</keyword>
<evidence type="ECO:0000256" key="1">
    <source>
        <dbReference type="ARBA" id="ARBA00007806"/>
    </source>
</evidence>
<dbReference type="SUPFAM" id="SSF49785">
    <property type="entry name" value="Galactose-binding domain-like"/>
    <property type="match status" value="2"/>
</dbReference>
<dbReference type="SUPFAM" id="SSF49384">
    <property type="entry name" value="Carbohydrate-binding domain"/>
    <property type="match status" value="1"/>
</dbReference>
<keyword evidence="2" id="KW-0326">Glycosidase</keyword>
<feature type="domain" description="F5/8 type C" evidence="4">
    <location>
        <begin position="1192"/>
        <end position="1340"/>
    </location>
</feature>
<dbReference type="Proteomes" id="UP000632377">
    <property type="component" value="Unassembled WGS sequence"/>
</dbReference>
<dbReference type="Pfam" id="PF01055">
    <property type="entry name" value="Glyco_hydro_31_2nd"/>
    <property type="match status" value="1"/>
</dbReference>
<name>A0ABS1T952_9CLOT</name>
<dbReference type="InterPro" id="IPR003961">
    <property type="entry name" value="FN3_dom"/>
</dbReference>
<reference evidence="5 6" key="1">
    <citation type="submission" date="2021-01" db="EMBL/GenBank/DDBJ databases">
        <title>Genome public.</title>
        <authorList>
            <person name="Liu C."/>
            <person name="Sun Q."/>
        </authorList>
    </citation>
    <scope>NUCLEOTIDE SEQUENCE [LARGE SCALE GENOMIC DNA]</scope>
    <source>
        <strain evidence="5 6">YIM B02515</strain>
    </source>
</reference>
<evidence type="ECO:0000256" key="2">
    <source>
        <dbReference type="ARBA" id="ARBA00023295"/>
    </source>
</evidence>
<comment type="caution">
    <text evidence="5">The sequence shown here is derived from an EMBL/GenBank/DDBJ whole genome shotgun (WGS) entry which is preliminary data.</text>
</comment>
<dbReference type="InterPro" id="IPR002102">
    <property type="entry name" value="Cohesin_dom"/>
</dbReference>
<dbReference type="InterPro" id="IPR048395">
    <property type="entry name" value="Glyco_hydro_31_C"/>
</dbReference>
<dbReference type="Pfam" id="PF13802">
    <property type="entry name" value="Gal_mutarotas_2"/>
    <property type="match status" value="1"/>
</dbReference>
<dbReference type="InterPro" id="IPR000322">
    <property type="entry name" value="Glyco_hydro_31_TIM"/>
</dbReference>
<dbReference type="PANTHER" id="PTHR22762">
    <property type="entry name" value="ALPHA-GLUCOSIDASE"/>
    <property type="match status" value="1"/>
</dbReference>
<evidence type="ECO:0000259" key="4">
    <source>
        <dbReference type="PROSITE" id="PS50022"/>
    </source>
</evidence>
<accession>A0ABS1T952</accession>
<dbReference type="Gene3D" id="2.60.40.10">
    <property type="entry name" value="Immunoglobulins"/>
    <property type="match status" value="1"/>
</dbReference>
<dbReference type="PANTHER" id="PTHR22762:SF166">
    <property type="entry name" value="ALPHA-GLUCOSIDASE"/>
    <property type="match status" value="1"/>
</dbReference>
<dbReference type="InterPro" id="IPR011013">
    <property type="entry name" value="Gal_mutarotase_sf_dom"/>
</dbReference>
<proteinExistence type="inferred from homology"/>
<dbReference type="CDD" id="cd14254">
    <property type="entry name" value="Dockerin_II"/>
    <property type="match status" value="1"/>
</dbReference>
<dbReference type="Gene3D" id="2.60.40.1180">
    <property type="entry name" value="Golgi alpha-mannosidase II"/>
    <property type="match status" value="2"/>
</dbReference>
<dbReference type="Gene3D" id="2.60.120.260">
    <property type="entry name" value="Galactose-binding domain-like"/>
    <property type="match status" value="2"/>
</dbReference>
<dbReference type="InterPro" id="IPR036439">
    <property type="entry name" value="Dockerin_dom_sf"/>
</dbReference>
<dbReference type="InterPro" id="IPR008979">
    <property type="entry name" value="Galactose-bd-like_sf"/>
</dbReference>
<dbReference type="Pfam" id="PF21365">
    <property type="entry name" value="Glyco_hydro_31_3rd"/>
    <property type="match status" value="1"/>
</dbReference>
<feature type="region of interest" description="Disordered" evidence="3">
    <location>
        <begin position="1212"/>
        <end position="1233"/>
    </location>
</feature>
<dbReference type="SUPFAM" id="SSF74650">
    <property type="entry name" value="Galactose mutarotase-like"/>
    <property type="match status" value="1"/>
</dbReference>